<feature type="compositionally biased region" description="Basic and acidic residues" evidence="2">
    <location>
        <begin position="225"/>
        <end position="239"/>
    </location>
</feature>
<dbReference type="InterPro" id="IPR000504">
    <property type="entry name" value="RRM_dom"/>
</dbReference>
<feature type="compositionally biased region" description="Low complexity" evidence="2">
    <location>
        <begin position="199"/>
        <end position="211"/>
    </location>
</feature>
<feature type="compositionally biased region" description="Basic and acidic residues" evidence="2">
    <location>
        <begin position="1266"/>
        <end position="1282"/>
    </location>
</feature>
<dbReference type="PROSITE" id="PS51043">
    <property type="entry name" value="DDHD"/>
    <property type="match status" value="1"/>
</dbReference>
<dbReference type="Pfam" id="PF00076">
    <property type="entry name" value="RRM_1"/>
    <property type="match status" value="1"/>
</dbReference>
<organism evidence="5 6">
    <name type="scientific">Mortierella alpina</name>
    <name type="common">Oleaginous fungus</name>
    <name type="synonym">Mortierella renispora</name>
    <dbReference type="NCBI Taxonomy" id="64518"/>
    <lineage>
        <taxon>Eukaryota</taxon>
        <taxon>Fungi</taxon>
        <taxon>Fungi incertae sedis</taxon>
        <taxon>Mucoromycota</taxon>
        <taxon>Mortierellomycotina</taxon>
        <taxon>Mortierellomycetes</taxon>
        <taxon>Mortierellales</taxon>
        <taxon>Mortierellaceae</taxon>
        <taxon>Mortierella</taxon>
    </lineage>
</organism>
<feature type="compositionally biased region" description="Acidic residues" evidence="2">
    <location>
        <begin position="1249"/>
        <end position="1265"/>
    </location>
</feature>
<dbReference type="GO" id="GO:0003723">
    <property type="term" value="F:RNA binding"/>
    <property type="evidence" value="ECO:0007669"/>
    <property type="project" value="UniProtKB-UniRule"/>
</dbReference>
<feature type="compositionally biased region" description="Basic and acidic residues" evidence="2">
    <location>
        <begin position="987"/>
        <end position="996"/>
    </location>
</feature>
<dbReference type="InterPro" id="IPR058055">
    <property type="entry name" value="PA-PLA1"/>
</dbReference>
<dbReference type="GO" id="GO:0005737">
    <property type="term" value="C:cytoplasm"/>
    <property type="evidence" value="ECO:0007669"/>
    <property type="project" value="TreeGrafter"/>
</dbReference>
<protein>
    <submittedName>
        <fullName evidence="5">Uncharacterized protein</fullName>
    </submittedName>
</protein>
<dbReference type="SUPFAM" id="SSF54928">
    <property type="entry name" value="RNA-binding domain, RBD"/>
    <property type="match status" value="2"/>
</dbReference>
<feature type="compositionally biased region" description="Basic and acidic residues" evidence="2">
    <location>
        <begin position="769"/>
        <end position="791"/>
    </location>
</feature>
<feature type="region of interest" description="Disordered" evidence="2">
    <location>
        <begin position="1078"/>
        <end position="1137"/>
    </location>
</feature>
<feature type="compositionally biased region" description="Basic and acidic residues" evidence="2">
    <location>
        <begin position="158"/>
        <end position="171"/>
    </location>
</feature>
<feature type="compositionally biased region" description="Polar residues" evidence="2">
    <location>
        <begin position="21"/>
        <end position="31"/>
    </location>
</feature>
<dbReference type="PANTHER" id="PTHR23509:SF10">
    <property type="entry name" value="LD21067P"/>
    <property type="match status" value="1"/>
</dbReference>
<dbReference type="Pfam" id="PF02862">
    <property type="entry name" value="DDHD"/>
    <property type="match status" value="2"/>
</dbReference>
<dbReference type="EMBL" id="JAIFTL010000333">
    <property type="protein sequence ID" value="KAG9320072.1"/>
    <property type="molecule type" value="Genomic_DNA"/>
</dbReference>
<dbReference type="CDD" id="cd12395">
    <property type="entry name" value="RRM2_RBM34"/>
    <property type="match status" value="1"/>
</dbReference>
<proteinExistence type="predicted"/>
<feature type="domain" description="DDHD" evidence="4">
    <location>
        <begin position="815"/>
        <end position="1342"/>
    </location>
</feature>
<feature type="compositionally biased region" description="Polar residues" evidence="2">
    <location>
        <begin position="1081"/>
        <end position="1090"/>
    </location>
</feature>
<evidence type="ECO:0000256" key="2">
    <source>
        <dbReference type="SAM" id="MobiDB-lite"/>
    </source>
</evidence>
<dbReference type="GO" id="GO:0046872">
    <property type="term" value="F:metal ion binding"/>
    <property type="evidence" value="ECO:0007669"/>
    <property type="project" value="InterPro"/>
</dbReference>
<dbReference type="InterPro" id="IPR035979">
    <property type="entry name" value="RBD_domain_sf"/>
</dbReference>
<dbReference type="InterPro" id="IPR004177">
    <property type="entry name" value="DDHD_dom"/>
</dbReference>
<keyword evidence="1" id="KW-0694">RNA-binding</keyword>
<evidence type="ECO:0000313" key="6">
    <source>
        <dbReference type="Proteomes" id="UP000717515"/>
    </source>
</evidence>
<gene>
    <name evidence="5" type="ORF">KVV02_004475</name>
</gene>
<dbReference type="SMART" id="SM00360">
    <property type="entry name" value="RRM"/>
    <property type="match status" value="2"/>
</dbReference>
<dbReference type="PROSITE" id="PS50102">
    <property type="entry name" value="RRM"/>
    <property type="match status" value="2"/>
</dbReference>
<feature type="region of interest" description="Disordered" evidence="2">
    <location>
        <begin position="1197"/>
        <end position="1284"/>
    </location>
</feature>
<feature type="domain" description="RRM" evidence="3">
    <location>
        <begin position="347"/>
        <end position="424"/>
    </location>
</feature>
<sequence length="1588" mass="174992">MSLTSSLLKGKAVESSLDSLFKNSAGPSKQTAPIAAKVRAPYPEDLTDQVQKKIKTPKPKSTPVSKKGKKAAAPQDSDNEHDNHMSEDEDEEEESSSKKGKKGKVSVEAKYEAKQATASAAADPAKKETKKGRNAPKETKELIAQQTTHDYGEDVDMEESKVEDLVHESLRNKSNNKRKAEETTAPAPEGEKKSKKAKSTAVSSKTKSSNNKDGDSDDEDASPDANKDGTKKSDDPERQARTAFVGNLAVSSMTQADFRKLKSKFSTFGPIESIRFRSIAFSELLPRKIAFITGKLHPERDVVNAYIVFKSKDSVAKAVAAMNGQLFLNKHIRVDTVDGAKNHQPKKSVFVGNLSFDAQEEDLWNFFKDSGDIENVRIIRDRKTNLGKGFAYVQFQDRASVDVALRLHDTKMGTRKLRVVRCKRLEEEAKTNGMGPKTMTAVAGAKKLNGKDGKPARAQHAPIKMDGAAKRLAFKDRKTKEKHILMKKKSDGIVEGERSQKGAKVDLGIKKGKARVKANVPKKKVNQMAESPTTTDAITTEVDPALAADALSGSDSLNTPLPTPLSAASIESPALQPESESLTPTDAALLAADTTPSSGPAPTKKTRFKLDDSPHHVIFVVHGMGRQLEEFGNYERNVAYLVENTKTVLQSQFHELNTDVHIIPIEWHAKLHSMVDQRMSLTSLRTVPKVRLVMNDYFADILYYFNNHYGAEIMRMIVDELNEAYSTFTAKHPGFYGKISVYALSLGGVAMYDILTCMDDDEPEQTPTVEERFTDRGKDKDSDQKDADTKGRATTKKARIRKQDQPKFRTVVPKLTFRPNFLFTVGSPVGAVMVMRNLDWETFHPPDDIVHHNLFHPFDPLAYRIEPLIDPIFAAIPAVTLTSTGNSQLFPISLPSLPSLPSMPSLPLPSMPSMPSMSSIPGSISSFWESKAKPAIPTLSTLSQKAQSLKPKRWKSAGEGDGEAAAGDRDSGASTPVVDHPGQKSFARTDRERAVESEVDGPSEDGEESVPDMKQAQGTHARCESEAQGTMGCLSHRTDDCDDTQASVTEALAAATAATYLDQGLSRAAGIDRYTADKDINTTTGSTSVIAGSPRRPSIGPRRVSSWVDDEASENDEQDSNDPSSSTTLASQPQGIEDLPPLHMEYYLGLNSGPTLEEKARGLGAKSDVVQEDMIRSVPSSPIMDTHAGHAHVHSLDRTTVVDTDKKPSKEEGLEDKQAFHEEKEKAKLHEEAVRDRVPETSTKKVTITEEEEEEGKYDPSPDDPLESKSRNDKDEKPEVDTRSYPVHVGGRATKVPYRIDHVLQETKVDQYTNEYLLGMRSHFRYWGNRDIAYHILRTMLRPKSGHDEDSEGGFLDLRPEMPAPVTASRHAKVAAEAKAKAAAATFRRQSQDLDHGNHAYDHQRPFALSFLYNSSTTSSDTRPNTRHASSYRYGDEEEQLFGYRYSDLDMNSAANVSFSGQTLYQSSPFASNSNININIPGVESKSSSTMAGGSGLSADAAQQGHRRPSNEGGRVGHRHHQEQQQQHHNHQRGHGQERRKSESTQSKESSRSPPTARQSSFDEGLVVPDLARPPKLHYRTSRVEERR</sequence>
<dbReference type="Proteomes" id="UP000717515">
    <property type="component" value="Unassembled WGS sequence"/>
</dbReference>
<name>A0A9P7ZX55_MORAP</name>
<evidence type="ECO:0000313" key="5">
    <source>
        <dbReference type="EMBL" id="KAG9320072.1"/>
    </source>
</evidence>
<feature type="region of interest" description="Disordered" evidence="2">
    <location>
        <begin position="939"/>
        <end position="1033"/>
    </location>
</feature>
<feature type="region of interest" description="Disordered" evidence="2">
    <location>
        <begin position="21"/>
        <end position="239"/>
    </location>
</feature>
<feature type="region of interest" description="Disordered" evidence="2">
    <location>
        <begin position="761"/>
        <end position="797"/>
    </location>
</feature>
<evidence type="ECO:0000259" key="3">
    <source>
        <dbReference type="PROSITE" id="PS50102"/>
    </source>
</evidence>
<feature type="compositionally biased region" description="Polar residues" evidence="2">
    <location>
        <begin position="1121"/>
        <end position="1134"/>
    </location>
</feature>
<comment type="caution">
    <text evidence="5">The sequence shown here is derived from an EMBL/GenBank/DDBJ whole genome shotgun (WGS) entry which is preliminary data.</text>
</comment>
<feature type="compositionally biased region" description="Acidic residues" evidence="2">
    <location>
        <begin position="1108"/>
        <end position="1120"/>
    </location>
</feature>
<reference evidence="5" key="1">
    <citation type="submission" date="2021-07" db="EMBL/GenBank/DDBJ databases">
        <title>Draft genome of Mortierella alpina, strain LL118, isolated from an aspen leaf litter sample.</title>
        <authorList>
            <person name="Yang S."/>
            <person name="Vinatzer B.A."/>
        </authorList>
    </citation>
    <scope>NUCLEOTIDE SEQUENCE</scope>
    <source>
        <strain evidence="5">LL118</strain>
    </source>
</reference>
<feature type="compositionally biased region" description="Low complexity" evidence="2">
    <location>
        <begin position="1093"/>
        <end position="1106"/>
    </location>
</feature>
<accession>A0A9P7ZX55</accession>
<feature type="domain" description="RRM" evidence="3">
    <location>
        <begin position="241"/>
        <end position="339"/>
    </location>
</feature>
<dbReference type="InterPro" id="IPR034221">
    <property type="entry name" value="RBM34_RRM2"/>
</dbReference>
<feature type="region of interest" description="Disordered" evidence="2">
    <location>
        <begin position="1485"/>
        <end position="1588"/>
    </location>
</feature>
<dbReference type="InterPro" id="IPR012677">
    <property type="entry name" value="Nucleotide-bd_a/b_plait_sf"/>
</dbReference>
<evidence type="ECO:0000256" key="1">
    <source>
        <dbReference type="PROSITE-ProRule" id="PRU00176"/>
    </source>
</evidence>
<dbReference type="Gene3D" id="3.30.70.330">
    <property type="match status" value="2"/>
</dbReference>
<evidence type="ECO:0000259" key="4">
    <source>
        <dbReference type="PROSITE" id="PS51043"/>
    </source>
</evidence>
<feature type="compositionally biased region" description="Low complexity" evidence="2">
    <location>
        <begin position="114"/>
        <end position="123"/>
    </location>
</feature>
<feature type="compositionally biased region" description="Acidic residues" evidence="2">
    <location>
        <begin position="997"/>
        <end position="1010"/>
    </location>
</feature>
<dbReference type="SMART" id="SM01127">
    <property type="entry name" value="DDHD"/>
    <property type="match status" value="1"/>
</dbReference>
<dbReference type="PANTHER" id="PTHR23509">
    <property type="entry name" value="PA-PL1 PHOSPHOLIPASE FAMILY"/>
    <property type="match status" value="1"/>
</dbReference>
<dbReference type="GO" id="GO:0004620">
    <property type="term" value="F:phospholipase activity"/>
    <property type="evidence" value="ECO:0007669"/>
    <property type="project" value="TreeGrafter"/>
</dbReference>
<feature type="compositionally biased region" description="Basic and acidic residues" evidence="2">
    <location>
        <begin position="1203"/>
        <end position="1243"/>
    </location>
</feature>